<organism evidence="5 6">
    <name type="scientific">Cereibacter sphaeroides</name>
    <name type="common">Rhodobacter sphaeroides</name>
    <dbReference type="NCBI Taxonomy" id="1063"/>
    <lineage>
        <taxon>Bacteria</taxon>
        <taxon>Pseudomonadati</taxon>
        <taxon>Pseudomonadota</taxon>
        <taxon>Alphaproteobacteria</taxon>
        <taxon>Rhodobacterales</taxon>
        <taxon>Paracoccaceae</taxon>
        <taxon>Cereibacter</taxon>
    </lineage>
</organism>
<evidence type="ECO:0000256" key="4">
    <source>
        <dbReference type="ARBA" id="ARBA00022833"/>
    </source>
</evidence>
<keyword evidence="3" id="KW-0479">Metal-binding</keyword>
<dbReference type="RefSeq" id="WP_119001565.1">
    <property type="nucleotide sequence ID" value="NZ_QWGP01000051.1"/>
</dbReference>
<protein>
    <submittedName>
        <fullName evidence="5">3-keto-5-aminohexanoate cleavage protein</fullName>
    </submittedName>
</protein>
<dbReference type="InterPro" id="IPR013785">
    <property type="entry name" value="Aldolase_TIM"/>
</dbReference>
<keyword evidence="4" id="KW-0862">Zinc</keyword>
<sequence length="264" mass="27758">MAVLPRIMLAPNGARLTKADHPALPVTIPEIVAAARAGRAAGADGLHAHVRDADGRHVLDAGLYAELLAELDRAAPGFPVQVTTEAVGRYTPAEQRALVERLRPASVSIAFREISAEPDPRLTRRFFAFCAEAGCHVQHILYDLTDVAGLAAAVADGTVSEADLAVLIVLGRYTAGQRSAPEDLEAPVQRLRDLLPEADWAICAFGPRETECLVAASRKGGKMRIGFENNLLQADGTPAPDNAARVAELVAALEAAGQGADAPV</sequence>
<evidence type="ECO:0000313" key="6">
    <source>
        <dbReference type="Proteomes" id="UP000266305"/>
    </source>
</evidence>
<dbReference type="PANTHER" id="PTHR37418">
    <property type="entry name" value="3-KETO-5-AMINOHEXANOATE CLEAVAGE ENZYME-RELATED"/>
    <property type="match status" value="1"/>
</dbReference>
<dbReference type="Proteomes" id="UP000266305">
    <property type="component" value="Unassembled WGS sequence"/>
</dbReference>
<comment type="cofactor">
    <cofactor evidence="1">
        <name>Zn(2+)</name>
        <dbReference type="ChEBI" id="CHEBI:29105"/>
    </cofactor>
</comment>
<dbReference type="GO" id="GO:0043720">
    <property type="term" value="F:3-keto-5-aminohexanoate cleavage activity"/>
    <property type="evidence" value="ECO:0007669"/>
    <property type="project" value="InterPro"/>
</dbReference>
<accession>A0AAX1UES6</accession>
<name>A0AAX1UES6_CERSP</name>
<keyword evidence="2" id="KW-0808">Transferase</keyword>
<dbReference type="InterPro" id="IPR008567">
    <property type="entry name" value="BKACE"/>
</dbReference>
<evidence type="ECO:0000256" key="1">
    <source>
        <dbReference type="ARBA" id="ARBA00001947"/>
    </source>
</evidence>
<dbReference type="Gene3D" id="3.20.20.70">
    <property type="entry name" value="Aldolase class I"/>
    <property type="match status" value="1"/>
</dbReference>
<dbReference type="EMBL" id="QWGP01000051">
    <property type="protein sequence ID" value="RHZ90671.1"/>
    <property type="molecule type" value="Genomic_DNA"/>
</dbReference>
<gene>
    <name evidence="5" type="ORF">D1114_22700</name>
</gene>
<dbReference type="AlphaFoldDB" id="A0AAX1UES6"/>
<reference evidence="5 6" key="1">
    <citation type="submission" date="2018-08" db="EMBL/GenBank/DDBJ databases">
        <title>Draft genome sequence of Rhodobacter sphaeroides FY.</title>
        <authorList>
            <person name="Rayyan A."/>
            <person name="Meyer T.E."/>
            <person name="Kyndt J.A."/>
        </authorList>
    </citation>
    <scope>NUCLEOTIDE SEQUENCE [LARGE SCALE GENOMIC DNA]</scope>
    <source>
        <strain evidence="5 6">FY</strain>
    </source>
</reference>
<dbReference type="PANTHER" id="PTHR37418:SF2">
    <property type="entry name" value="3-KETO-5-AMINOHEXANOATE CLEAVAGE ENZYME"/>
    <property type="match status" value="1"/>
</dbReference>
<evidence type="ECO:0000256" key="3">
    <source>
        <dbReference type="ARBA" id="ARBA00022723"/>
    </source>
</evidence>
<comment type="caution">
    <text evidence="5">The sequence shown here is derived from an EMBL/GenBank/DDBJ whole genome shotgun (WGS) entry which is preliminary data.</text>
</comment>
<evidence type="ECO:0000313" key="5">
    <source>
        <dbReference type="EMBL" id="RHZ90671.1"/>
    </source>
</evidence>
<proteinExistence type="predicted"/>
<evidence type="ECO:0000256" key="2">
    <source>
        <dbReference type="ARBA" id="ARBA00022679"/>
    </source>
</evidence>
<dbReference type="GO" id="GO:0046872">
    <property type="term" value="F:metal ion binding"/>
    <property type="evidence" value="ECO:0007669"/>
    <property type="project" value="UniProtKB-KW"/>
</dbReference>
<dbReference type="Pfam" id="PF05853">
    <property type="entry name" value="BKACE"/>
    <property type="match status" value="1"/>
</dbReference>